<name>A0AAW9S3Q6_9HYPH</name>
<gene>
    <name evidence="4" type="ORF">V3328_22320</name>
</gene>
<dbReference type="RefSeq" id="WP_340331939.1">
    <property type="nucleotide sequence ID" value="NZ_JAZHOF010000011.1"/>
</dbReference>
<dbReference type="InterPro" id="IPR036188">
    <property type="entry name" value="FAD/NAD-bd_sf"/>
</dbReference>
<evidence type="ECO:0000256" key="1">
    <source>
        <dbReference type="ARBA" id="ARBA00022630"/>
    </source>
</evidence>
<dbReference type="InterPro" id="IPR050982">
    <property type="entry name" value="Auxin_biosynth/cation_transpt"/>
</dbReference>
<dbReference type="GO" id="GO:0050661">
    <property type="term" value="F:NADP binding"/>
    <property type="evidence" value="ECO:0007669"/>
    <property type="project" value="InterPro"/>
</dbReference>
<dbReference type="EC" id="1.14.13.-" evidence="4"/>
<dbReference type="EMBL" id="JAZHOF010000011">
    <property type="protein sequence ID" value="MEJ8574236.1"/>
    <property type="molecule type" value="Genomic_DNA"/>
</dbReference>
<dbReference type="PANTHER" id="PTHR43539:SF68">
    <property type="entry name" value="FLAVIN-BINDING MONOOXYGENASE-LIKE PROTEIN (AFU_ORTHOLOGUE AFUA_4G09220)"/>
    <property type="match status" value="1"/>
</dbReference>
<keyword evidence="3 4" id="KW-0560">Oxidoreductase</keyword>
<proteinExistence type="predicted"/>
<dbReference type="Gene3D" id="3.50.50.60">
    <property type="entry name" value="FAD/NAD(P)-binding domain"/>
    <property type="match status" value="1"/>
</dbReference>
<dbReference type="GO" id="GO:0004499">
    <property type="term" value="F:N,N-dimethylaniline monooxygenase activity"/>
    <property type="evidence" value="ECO:0007669"/>
    <property type="project" value="InterPro"/>
</dbReference>
<accession>A0AAW9S3Q6</accession>
<comment type="caution">
    <text evidence="4">The sequence shown here is derived from an EMBL/GenBank/DDBJ whole genome shotgun (WGS) entry which is preliminary data.</text>
</comment>
<sequence>MNKPVRFESACVSKWLDRFEEALQATNREKLEALFLEDSHWRDMLALTWTMVSHDGRDAIVEGLLRTQPQVHPRQFQIATGRMQPRAAVRLGMNVIEAVFSFETDSGRCHGVLRLPSDDPTWAWVISTSLTELKGHEEPINERRPHGADYSRNFGSANWADLRSKKQAFSDREPAVLVIGGSQFGLTLAARLGLLDVDTLVVERTARIGDVWRNRYHSLALHNQVGKNHLPYIPFPPNWPRYISKDMLAGFIEFYGWAMDCNVWTSTEFLEGSFDEQRGTWNARIRQADGTERILRPRHLVFANGVSGEKKTPSVPGLNDFKGEVVHTADYHSGEQYRDKRAIVIGTGTSGHDCAQDLYGHGAKVKLVQRGSTTIIGLDAAATGDAAYLNGELSMDDADLFSVTATFALQKEAFRENTERCANIDRELLDSLKERGFKIDFGPYGAGHQMKLRARHGGYYINCGCSDLIVSGDIGLLQWDDAERFVEDGLLMRDGRVEKADLVVTATGYHTQQELVARLLGREIADRVGPIWGLDDEGELRNMFKPTPQRGLWFLGGGLSQNRIYSKYVALQIKAQELGLMD</sequence>
<protein>
    <submittedName>
        <fullName evidence="4">NAD(P)/FAD-dependent oxidoreductase</fullName>
        <ecNumber evidence="4">1.14.13.-</ecNumber>
    </submittedName>
</protein>
<dbReference type="InterPro" id="IPR032710">
    <property type="entry name" value="NTF2-like_dom_sf"/>
</dbReference>
<keyword evidence="1" id="KW-0285">Flavoprotein</keyword>
<evidence type="ECO:0000313" key="5">
    <source>
        <dbReference type="Proteomes" id="UP001378188"/>
    </source>
</evidence>
<keyword evidence="5" id="KW-1185">Reference proteome</keyword>
<dbReference type="InterPro" id="IPR020946">
    <property type="entry name" value="Flavin_mOase-like"/>
</dbReference>
<dbReference type="Pfam" id="PF00743">
    <property type="entry name" value="FMO-like"/>
    <property type="match status" value="1"/>
</dbReference>
<evidence type="ECO:0000256" key="2">
    <source>
        <dbReference type="ARBA" id="ARBA00022827"/>
    </source>
</evidence>
<dbReference type="Proteomes" id="UP001378188">
    <property type="component" value="Unassembled WGS sequence"/>
</dbReference>
<keyword evidence="2" id="KW-0274">FAD</keyword>
<dbReference type="SUPFAM" id="SSF51905">
    <property type="entry name" value="FAD/NAD(P)-binding domain"/>
    <property type="match status" value="1"/>
</dbReference>
<evidence type="ECO:0000256" key="3">
    <source>
        <dbReference type="ARBA" id="ARBA00023002"/>
    </source>
</evidence>
<organism evidence="4 5">
    <name type="scientific">Microbaculum marinum</name>
    <dbReference type="NCBI Taxonomy" id="1764581"/>
    <lineage>
        <taxon>Bacteria</taxon>
        <taxon>Pseudomonadati</taxon>
        <taxon>Pseudomonadota</taxon>
        <taxon>Alphaproteobacteria</taxon>
        <taxon>Hyphomicrobiales</taxon>
        <taxon>Tepidamorphaceae</taxon>
        <taxon>Microbaculum</taxon>
    </lineage>
</organism>
<dbReference type="SUPFAM" id="SSF54427">
    <property type="entry name" value="NTF2-like"/>
    <property type="match status" value="1"/>
</dbReference>
<dbReference type="GO" id="GO:0050660">
    <property type="term" value="F:flavin adenine dinucleotide binding"/>
    <property type="evidence" value="ECO:0007669"/>
    <property type="project" value="InterPro"/>
</dbReference>
<dbReference type="AlphaFoldDB" id="A0AAW9S3Q6"/>
<dbReference type="PANTHER" id="PTHR43539">
    <property type="entry name" value="FLAVIN-BINDING MONOOXYGENASE-LIKE PROTEIN (AFU_ORTHOLOGUE AFUA_4G09220)"/>
    <property type="match status" value="1"/>
</dbReference>
<reference evidence="4 5" key="1">
    <citation type="submission" date="2024-02" db="EMBL/GenBank/DDBJ databases">
        <title>Genome analysis and characterization of Microbaculum marinisediminis sp. nov., isolated from marine sediment.</title>
        <authorList>
            <person name="Du Z.-J."/>
            <person name="Ye Y.-Q."/>
            <person name="Zhang Z.-R."/>
            <person name="Yuan S.-M."/>
            <person name="Zhang X.-Y."/>
        </authorList>
    </citation>
    <scope>NUCLEOTIDE SEQUENCE [LARGE SCALE GENOMIC DNA]</scope>
    <source>
        <strain evidence="4 5">SDUM1044001</strain>
    </source>
</reference>
<evidence type="ECO:0000313" key="4">
    <source>
        <dbReference type="EMBL" id="MEJ8574236.1"/>
    </source>
</evidence>